<dbReference type="GO" id="GO:0016301">
    <property type="term" value="F:kinase activity"/>
    <property type="evidence" value="ECO:0007669"/>
    <property type="project" value="UniProtKB-KW"/>
</dbReference>
<evidence type="ECO:0000256" key="1">
    <source>
        <dbReference type="ARBA" id="ARBA00005715"/>
    </source>
</evidence>
<evidence type="ECO:0000256" key="3">
    <source>
        <dbReference type="ARBA" id="ARBA00022741"/>
    </source>
</evidence>
<keyword evidence="6" id="KW-0119">Carbohydrate metabolism</keyword>
<accession>A0A6J4SDS2</accession>
<evidence type="ECO:0000256" key="5">
    <source>
        <dbReference type="ARBA" id="ARBA00022840"/>
    </source>
</evidence>
<comment type="similarity">
    <text evidence="1">Belongs to the four-carbon acid sugar kinase family.</text>
</comment>
<name>A0A6J4SDS2_9BACT</name>
<evidence type="ECO:0000256" key="4">
    <source>
        <dbReference type="ARBA" id="ARBA00022777"/>
    </source>
</evidence>
<evidence type="ECO:0000313" key="9">
    <source>
        <dbReference type="EMBL" id="CAA9496755.1"/>
    </source>
</evidence>
<evidence type="ECO:0008006" key="10">
    <source>
        <dbReference type="Google" id="ProtNLM"/>
    </source>
</evidence>
<dbReference type="EMBL" id="CADCVN010000675">
    <property type="protein sequence ID" value="CAA9496755.1"/>
    <property type="molecule type" value="Genomic_DNA"/>
</dbReference>
<keyword evidence="4" id="KW-0418">Kinase</keyword>
<sequence>MYLNVKQKMSQLPPEYQELDLSILRDEFLQSEKTIVVLDDDPTGTQTCYDVTVLTSWQVELITEELRKKPGILFILTNSRSLHEAGAVQLAVEIGNNLKEAGKKSGREMIVISRSDSTLRGHFPAEVDALATALNMQEAVIVLIPAFIEGGRYTIDDVHYIAEKDELVPVSDTPFAKDVVFGYRHANLKEWVEEKTKGRITASEVNSISIEDIRAGGPKAVSEKLASCTEGSVCIINAASYQDLEVIAMGLMMAEKPGKFFLYRTSATIVPIRAGMESGKPFHPKKEPVTCSNGSLVIVGSHVPKTTSQLTWLLANGDYKSIEVNVREILHSEEVSAKVEAIIQQTDEWIAGGNNVVIHTSRGLEVGSDPESSLQINATVSGFLVNIMKGLKVRPKFIVGKGGITSSDIATKGLSAQKALVLGPIIPGVPVWQMDEKSKFPGIIYVVFPGNVGDEKALLEVCKKLEV</sequence>
<proteinExistence type="inferred from homology"/>
<dbReference type="SUPFAM" id="SSF142764">
    <property type="entry name" value="YgbK-like"/>
    <property type="match status" value="1"/>
</dbReference>
<keyword evidence="2" id="KW-0808">Transferase</keyword>
<keyword evidence="3" id="KW-0547">Nucleotide-binding</keyword>
<evidence type="ECO:0000256" key="6">
    <source>
        <dbReference type="ARBA" id="ARBA00023277"/>
    </source>
</evidence>
<dbReference type="AlphaFoldDB" id="A0A6J4SDS2"/>
<feature type="domain" description="Four-carbon acid sugar kinase N-terminal" evidence="7">
    <location>
        <begin position="35"/>
        <end position="270"/>
    </location>
</feature>
<evidence type="ECO:0000259" key="8">
    <source>
        <dbReference type="Pfam" id="PF17042"/>
    </source>
</evidence>
<evidence type="ECO:0000259" key="7">
    <source>
        <dbReference type="Pfam" id="PF07005"/>
    </source>
</evidence>
<dbReference type="InterPro" id="IPR042213">
    <property type="entry name" value="NBD_C_sf"/>
</dbReference>
<dbReference type="Pfam" id="PF07005">
    <property type="entry name" value="SBD_N"/>
    <property type="match status" value="1"/>
</dbReference>
<gene>
    <name evidence="9" type="ORF">AVDCRST_MAG96-1765</name>
</gene>
<dbReference type="GO" id="GO:0005524">
    <property type="term" value="F:ATP binding"/>
    <property type="evidence" value="ECO:0007669"/>
    <property type="project" value="UniProtKB-KW"/>
</dbReference>
<dbReference type="InterPro" id="IPR037051">
    <property type="entry name" value="4-carb_acid_sugar_kinase_N_sf"/>
</dbReference>
<dbReference type="Gene3D" id="3.40.50.10840">
    <property type="entry name" value="Putative sugar-binding, N-terminal domain"/>
    <property type="match status" value="1"/>
</dbReference>
<reference evidence="9" key="1">
    <citation type="submission" date="2020-02" db="EMBL/GenBank/DDBJ databases">
        <authorList>
            <person name="Meier V. D."/>
        </authorList>
    </citation>
    <scope>NUCLEOTIDE SEQUENCE</scope>
    <source>
        <strain evidence="9">AVDCRST_MAG96</strain>
    </source>
</reference>
<feature type="domain" description="Four-carbon acid sugar kinase nucleotide binding" evidence="8">
    <location>
        <begin position="296"/>
        <end position="458"/>
    </location>
</feature>
<keyword evidence="5" id="KW-0067">ATP-binding</keyword>
<dbReference type="InterPro" id="IPR010737">
    <property type="entry name" value="4-carb_acid_sugar_kinase_N"/>
</dbReference>
<evidence type="ECO:0000256" key="2">
    <source>
        <dbReference type="ARBA" id="ARBA00022679"/>
    </source>
</evidence>
<organism evidence="9">
    <name type="scientific">uncultured Segetibacter sp</name>
    <dbReference type="NCBI Taxonomy" id="481133"/>
    <lineage>
        <taxon>Bacteria</taxon>
        <taxon>Pseudomonadati</taxon>
        <taxon>Bacteroidota</taxon>
        <taxon>Chitinophagia</taxon>
        <taxon>Chitinophagales</taxon>
        <taxon>Chitinophagaceae</taxon>
        <taxon>Segetibacter</taxon>
        <taxon>environmental samples</taxon>
    </lineage>
</organism>
<dbReference type="Pfam" id="PF17042">
    <property type="entry name" value="NBD_C"/>
    <property type="match status" value="1"/>
</dbReference>
<dbReference type="Gene3D" id="3.40.980.20">
    <property type="entry name" value="Four-carbon acid sugar kinase, nucleotide binding domain"/>
    <property type="match status" value="1"/>
</dbReference>
<dbReference type="InterPro" id="IPR031475">
    <property type="entry name" value="NBD_C"/>
</dbReference>
<protein>
    <recommendedName>
        <fullName evidence="10">Hydroxyacid dehydrogenase</fullName>
    </recommendedName>
</protein>